<dbReference type="InterPro" id="IPR007407">
    <property type="entry name" value="DUF459"/>
</dbReference>
<organism evidence="2 3">
    <name type="scientific">Moellerella wisconsensis ATCC 35017</name>
    <dbReference type="NCBI Taxonomy" id="1354267"/>
    <lineage>
        <taxon>Bacteria</taxon>
        <taxon>Pseudomonadati</taxon>
        <taxon>Pseudomonadota</taxon>
        <taxon>Gammaproteobacteria</taxon>
        <taxon>Enterobacterales</taxon>
        <taxon>Morganellaceae</taxon>
        <taxon>Moellerella</taxon>
    </lineage>
</organism>
<comment type="caution">
    <text evidence="2">The sequence shown here is derived from an EMBL/GenBank/DDBJ whole genome shotgun (WGS) entry which is preliminary data.</text>
</comment>
<reference evidence="2 3" key="1">
    <citation type="submission" date="2015-07" db="EMBL/GenBank/DDBJ databases">
        <title>ATOL: Assembling a taxonomically balanced genome-scale reconstruction of the evolutionary history of the Enterobacteriaceae.</title>
        <authorList>
            <person name="Plunkett G.III."/>
            <person name="Neeno-Eckwall E.C."/>
            <person name="Glasner J.D."/>
            <person name="Perna N.T."/>
        </authorList>
    </citation>
    <scope>NUCLEOTIDE SEQUENCE [LARGE SCALE GENOMIC DNA]</scope>
    <source>
        <strain evidence="2 3">ATCC 35017</strain>
    </source>
</reference>
<dbReference type="InterPro" id="IPR036514">
    <property type="entry name" value="SGNH_hydro_sf"/>
</dbReference>
<gene>
    <name evidence="2" type="ORF">M992_0910</name>
</gene>
<keyword evidence="1" id="KW-1133">Transmembrane helix</keyword>
<dbReference type="EMBL" id="LGAA01000009">
    <property type="protein sequence ID" value="KPD03620.1"/>
    <property type="molecule type" value="Genomic_DNA"/>
</dbReference>
<dbReference type="OrthoDB" id="445620at2"/>
<feature type="transmembrane region" description="Helical" evidence="1">
    <location>
        <begin position="17"/>
        <end position="34"/>
    </location>
</feature>
<sequence length="390" mass="43718">MPISETTSEFSKNCIKAGQILVIVVIAGLLLIWLNQSSLERFWQQQYHRSAPWISLSGHPVWDYGAYLQEGALAAGEAFVYHASGQQAVDQKQQDQIAETATHQSFTFPAAFITGLHFINGYTRPATSLSLTFPELLNRKTSLPATNILLTDSPAHTRPIEPKTQVVLAPGDKVLFAGDSMMQGVAPHLKRILFKNYGIDSLNLSKQSTGLAYPRFFNWPQTINDALENNPDIRLLVIFLGPNDPWDMPPDTGGKYVKFKSEAWELMYRQRINAILSTARLHNVDVIWIGPPNMKKNSLSEGMKYLRALYQSEVEQNGDIYLSTNDIFKYQDDSYSDYFGDGSSQIKLRSGDGIHFSLKGQQAISDQVFSFIKFKPQAEGSNETEQTASH</sequence>
<evidence type="ECO:0000256" key="1">
    <source>
        <dbReference type="SAM" id="Phobius"/>
    </source>
</evidence>
<keyword evidence="1" id="KW-0472">Membrane</keyword>
<dbReference type="Pfam" id="PF04311">
    <property type="entry name" value="DUF459"/>
    <property type="match status" value="1"/>
</dbReference>
<keyword evidence="1" id="KW-0812">Transmembrane</keyword>
<dbReference type="Gene3D" id="3.40.50.1110">
    <property type="entry name" value="SGNH hydrolase"/>
    <property type="match status" value="1"/>
</dbReference>
<dbReference type="CDD" id="cd01829">
    <property type="entry name" value="SGNH_hydrolase_peri2"/>
    <property type="match status" value="1"/>
</dbReference>
<accession>A0A0N0IB97</accession>
<proteinExistence type="predicted"/>
<keyword evidence="3" id="KW-1185">Reference proteome</keyword>
<dbReference type="AlphaFoldDB" id="A0A0N0IB97"/>
<dbReference type="Proteomes" id="UP000053226">
    <property type="component" value="Unassembled WGS sequence"/>
</dbReference>
<evidence type="ECO:0000313" key="3">
    <source>
        <dbReference type="Proteomes" id="UP000053226"/>
    </source>
</evidence>
<dbReference type="SUPFAM" id="SSF52266">
    <property type="entry name" value="SGNH hydrolase"/>
    <property type="match status" value="1"/>
</dbReference>
<dbReference type="GO" id="GO:0016788">
    <property type="term" value="F:hydrolase activity, acting on ester bonds"/>
    <property type="evidence" value="ECO:0007669"/>
    <property type="project" value="UniProtKB-ARBA"/>
</dbReference>
<protein>
    <submittedName>
        <fullName evidence="2">Putative periplasmic protein</fullName>
    </submittedName>
</protein>
<evidence type="ECO:0000313" key="2">
    <source>
        <dbReference type="EMBL" id="KPD03620.1"/>
    </source>
</evidence>
<dbReference type="RefSeq" id="WP_053907503.1">
    <property type="nucleotide sequence ID" value="NZ_CAWMUS010000009.1"/>
</dbReference>
<name>A0A0N0IB97_9GAMM</name>